<dbReference type="SUPFAM" id="SSF82895">
    <property type="entry name" value="TSP-1 type 1 repeat"/>
    <property type="match status" value="9"/>
</dbReference>
<dbReference type="InParanoid" id="A0A6P8YT84"/>
<evidence type="ECO:0000259" key="7">
    <source>
        <dbReference type="PROSITE" id="PS50900"/>
    </source>
</evidence>
<dbReference type="SUPFAM" id="SSF48726">
    <property type="entry name" value="Immunoglobulin"/>
    <property type="match status" value="1"/>
</dbReference>
<dbReference type="PANTHER" id="PTHR13723">
    <property type="entry name" value="ADAMTS A DISINTEGRIN AND METALLOPROTEASE WITH THROMBOSPONDIN MOTIFS PROTEASE"/>
    <property type="match status" value="1"/>
</dbReference>
<feature type="compositionally biased region" description="Low complexity" evidence="5">
    <location>
        <begin position="930"/>
        <end position="939"/>
    </location>
</feature>
<evidence type="ECO:0000256" key="1">
    <source>
        <dbReference type="ARBA" id="ARBA00004613"/>
    </source>
</evidence>
<proteinExistence type="predicted"/>
<protein>
    <submittedName>
        <fullName evidence="9">Protein madd-4-like</fullName>
    </submittedName>
</protein>
<dbReference type="RefSeq" id="XP_034240301.1">
    <property type="nucleotide sequence ID" value="XM_034384410.1"/>
</dbReference>
<dbReference type="FunFam" id="2.20.100.10:FF:000005">
    <property type="entry name" value="ADAM metallopeptidase with thrombospondin type 1 motif 9"/>
    <property type="match status" value="3"/>
</dbReference>
<reference evidence="9" key="1">
    <citation type="submission" date="2025-08" db="UniProtKB">
        <authorList>
            <consortium name="RefSeq"/>
        </authorList>
    </citation>
    <scope>IDENTIFICATION</scope>
    <source>
        <tissue evidence="9">Total insect</tissue>
    </source>
</reference>
<dbReference type="InterPro" id="IPR010909">
    <property type="entry name" value="PLAC"/>
</dbReference>
<dbReference type="Pfam" id="PF08686">
    <property type="entry name" value="PLAC"/>
    <property type="match status" value="1"/>
</dbReference>
<dbReference type="GO" id="GO:0005576">
    <property type="term" value="C:extracellular region"/>
    <property type="evidence" value="ECO:0007669"/>
    <property type="project" value="UniProtKB-SubCell"/>
</dbReference>
<name>A0A6P8YT84_THRPL</name>
<evidence type="ECO:0000313" key="8">
    <source>
        <dbReference type="Proteomes" id="UP000515158"/>
    </source>
</evidence>
<feature type="compositionally biased region" description="Acidic residues" evidence="5">
    <location>
        <begin position="908"/>
        <end position="922"/>
    </location>
</feature>
<dbReference type="PROSITE" id="PS00290">
    <property type="entry name" value="IG_MHC"/>
    <property type="match status" value="1"/>
</dbReference>
<feature type="domain" description="PLAC" evidence="7">
    <location>
        <begin position="1219"/>
        <end position="1256"/>
    </location>
</feature>
<accession>A0A6P8YT84</accession>
<organism evidence="9">
    <name type="scientific">Thrips palmi</name>
    <name type="common">Melon thrips</name>
    <dbReference type="NCBI Taxonomy" id="161013"/>
    <lineage>
        <taxon>Eukaryota</taxon>
        <taxon>Metazoa</taxon>
        <taxon>Ecdysozoa</taxon>
        <taxon>Arthropoda</taxon>
        <taxon>Hexapoda</taxon>
        <taxon>Insecta</taxon>
        <taxon>Pterygota</taxon>
        <taxon>Neoptera</taxon>
        <taxon>Paraneoptera</taxon>
        <taxon>Thysanoptera</taxon>
        <taxon>Terebrantia</taxon>
        <taxon>Thripoidea</taxon>
        <taxon>Thripidae</taxon>
        <taxon>Thrips</taxon>
    </lineage>
</organism>
<feature type="compositionally biased region" description="Low complexity" evidence="5">
    <location>
        <begin position="879"/>
        <end position="896"/>
    </location>
</feature>
<dbReference type="KEGG" id="tpal:117644791"/>
<feature type="region of interest" description="Disordered" evidence="5">
    <location>
        <begin position="810"/>
        <end position="939"/>
    </location>
</feature>
<evidence type="ECO:0000256" key="5">
    <source>
        <dbReference type="SAM" id="MobiDB-lite"/>
    </source>
</evidence>
<feature type="compositionally biased region" description="Basic and acidic residues" evidence="5">
    <location>
        <begin position="858"/>
        <end position="872"/>
    </location>
</feature>
<keyword evidence="3" id="KW-0732">Signal</keyword>
<feature type="compositionally biased region" description="Acidic residues" evidence="5">
    <location>
        <begin position="228"/>
        <end position="248"/>
    </location>
</feature>
<keyword evidence="4" id="KW-0677">Repeat</keyword>
<dbReference type="InterPro" id="IPR000884">
    <property type="entry name" value="TSP1_rpt"/>
</dbReference>
<dbReference type="GeneID" id="117644791"/>
<dbReference type="InterPro" id="IPR003006">
    <property type="entry name" value="Ig/MHC_CS"/>
</dbReference>
<dbReference type="InterPro" id="IPR013783">
    <property type="entry name" value="Ig-like_fold"/>
</dbReference>
<dbReference type="PROSITE" id="PS50835">
    <property type="entry name" value="IG_LIKE"/>
    <property type="match status" value="1"/>
</dbReference>
<dbReference type="PANTHER" id="PTHR13723:SF281">
    <property type="entry name" value="PAPILIN"/>
    <property type="match status" value="1"/>
</dbReference>
<dbReference type="Proteomes" id="UP000515158">
    <property type="component" value="Unplaced"/>
</dbReference>
<evidence type="ECO:0000313" key="9">
    <source>
        <dbReference type="RefSeq" id="XP_034240301.1"/>
    </source>
</evidence>
<evidence type="ECO:0000256" key="4">
    <source>
        <dbReference type="ARBA" id="ARBA00022737"/>
    </source>
</evidence>
<evidence type="ECO:0000256" key="3">
    <source>
        <dbReference type="ARBA" id="ARBA00022729"/>
    </source>
</evidence>
<feature type="region of interest" description="Disordered" evidence="5">
    <location>
        <begin position="219"/>
        <end position="251"/>
    </location>
</feature>
<dbReference type="InterPro" id="IPR050439">
    <property type="entry name" value="ADAMTS_ADAMTS-like"/>
</dbReference>
<dbReference type="Gene3D" id="2.60.40.10">
    <property type="entry name" value="Immunoglobulins"/>
    <property type="match status" value="1"/>
</dbReference>
<dbReference type="InterPro" id="IPR003599">
    <property type="entry name" value="Ig_sub"/>
</dbReference>
<dbReference type="Gene3D" id="2.20.100.10">
    <property type="entry name" value="Thrombospondin type-1 (TSP1) repeat"/>
    <property type="match status" value="10"/>
</dbReference>
<keyword evidence="8" id="KW-1185">Reference proteome</keyword>
<evidence type="ECO:0000259" key="6">
    <source>
        <dbReference type="PROSITE" id="PS50835"/>
    </source>
</evidence>
<keyword evidence="2" id="KW-0964">Secreted</keyword>
<dbReference type="FunCoup" id="A0A6P8YT84">
    <property type="interactions" value="268"/>
</dbReference>
<dbReference type="Pfam" id="PF07679">
    <property type="entry name" value="I-set"/>
    <property type="match status" value="1"/>
</dbReference>
<dbReference type="Pfam" id="PF19030">
    <property type="entry name" value="TSP1_ADAMTS"/>
    <property type="match status" value="10"/>
</dbReference>
<evidence type="ECO:0000256" key="2">
    <source>
        <dbReference type="ARBA" id="ARBA00022525"/>
    </source>
</evidence>
<dbReference type="PROSITE" id="PS50900">
    <property type="entry name" value="PLAC"/>
    <property type="match status" value="1"/>
</dbReference>
<dbReference type="AlphaFoldDB" id="A0A6P8YT84"/>
<dbReference type="SMART" id="SM00409">
    <property type="entry name" value="IG"/>
    <property type="match status" value="1"/>
</dbReference>
<dbReference type="InterPro" id="IPR036383">
    <property type="entry name" value="TSP1_rpt_sf"/>
</dbReference>
<feature type="domain" description="Ig-like" evidence="6">
    <location>
        <begin position="718"/>
        <end position="802"/>
    </location>
</feature>
<sequence>MCINGKCQHVGCDLRIGSRKTVDACGVCGGDGSSCATPLYHWDTVPSSLCSEACGGGYRSASHVCKNRVTGLEVEDALCDQTRRPEGEVEPCNTHRCPAKWIAEAWEMCSVSCGGGVRHRDVYCAEVISGNLTKVSDDMCYGTAKPRHKEPCASEKCPTWDSGEWSECSASCGMGIQTRPLACVDSYGSSLDDTACDPLRQPPLTRTCAAPSPCPQHAYNSLLPTSESGEDDQDSFDPDLDSDTDSDYTDPLLRPYPPMPAIAERLVGGANTDRAFLPGPWSPCSATCGEGWQHREVHCRVYLEGTKARARIDDRECPGPKPPDKQTCSGPPCISTMTKRFVVGEWGPCSVTCGEGVQHREVYCRLFLELSRGTTTLKQDQCPGMKPPESRSCTVSLCPLANTLDSRQDHPMADTAESPRIGGRKGTFSWKELGFGECSKSCLGGVQESIIQCVRDDDGKPAAPYQCRHEPKPEQRTRTCNDQPCPPRWNVTDWSTCSDECGMGIKIRDVTCLHEVTNTNLVPVPNNRCPAPPPPDRSYCNVLDCQPAWNASEWSKCSRPCGGGTKTRHVTCTQRMAQNHVVSRPASMCPAHAKPVERKPCNPKACSPDDARPRIEANDELHVTDSKPTQKQMSVKIGGSVHIFLGTRLKIRCPVKRFNRPQHLDDDDDGEGGDGYFLLTLERGGGGAGGSPWGSPWGDAHTGRHRRFLWWGKATTPPPPTASANDTVVYDDEESDLSGTAGSAGTEEGSRIVWQKDGKVLHPSRKYHISNKGVLKVVDASMHDGGRYSCVAGHSSADLTVVVKNIPGKFPNSEEVGGGQTPQQDPTYRDRHADTGRVFPGAGDDISHEVPPTGTSRFDTRRKQTPSPDKKYSYPRPDGNSVQGNNVYNNYNGHVSRPPYRNEYPSTPDDEDDEDDDGDPEDGSTAYPDATASSSATRSAPPLHGLVRHFQSVVAFSFIRQVLSDRLSTLPPLLSRLDQRPAPADSPPAADAAVAADQDAATTTEAAVGAGVLLGKGSAAAAELKFEWVITPWSDCSETCGGNGFQLRGAQCTVRRSGNATRGAAGTPGPATESVDAALCDDAGLPPPSTFQRCGSDECPRWSAGEWSTCEDSRCFAWNTAMQRRDVECKLPNDTLVDPLLCDEAEKPPVRLECYNDRCKGTWRVGEWSECGARCDGQGVKHRILQCVWFGTKKAAGNACREQPRPVVMKSCKGLPCAQGGECRDESQYCATVRAMNLCRLQRYQTQCCQSCRSNRG</sequence>
<dbReference type="InterPro" id="IPR007110">
    <property type="entry name" value="Ig-like_dom"/>
</dbReference>
<dbReference type="OrthoDB" id="5948003at2759"/>
<comment type="subcellular location">
    <subcellularLocation>
        <location evidence="1">Secreted</location>
    </subcellularLocation>
</comment>
<dbReference type="PROSITE" id="PS50092">
    <property type="entry name" value="TSP1"/>
    <property type="match status" value="10"/>
</dbReference>
<dbReference type="InterPro" id="IPR036179">
    <property type="entry name" value="Ig-like_dom_sf"/>
</dbReference>
<dbReference type="SMART" id="SM00209">
    <property type="entry name" value="TSP1"/>
    <property type="match status" value="10"/>
</dbReference>
<gene>
    <name evidence="9" type="primary">LOC117644791</name>
</gene>
<dbReference type="InterPro" id="IPR013098">
    <property type="entry name" value="Ig_I-set"/>
</dbReference>
<feature type="region of interest" description="Disordered" evidence="5">
    <location>
        <begin position="978"/>
        <end position="997"/>
    </location>
</feature>